<dbReference type="GO" id="GO:0008270">
    <property type="term" value="F:zinc ion binding"/>
    <property type="evidence" value="ECO:0007669"/>
    <property type="project" value="UniProtKB-KW"/>
</dbReference>
<name>A0A175YEW7_DAUCS</name>
<sequence>MSSYSSSTVQNTDLCQCGLLPVLKTSWTDNNPGRRFWSCRMYLRNERKGCGYYRWHDPPVEGRSKNIIPGLLRKIEMLEEEIKELKRKEQKDAMWLRVVIVVVVLILGLALLR</sequence>
<organism evidence="7">
    <name type="scientific">Daucus carota subsp. sativus</name>
    <name type="common">Carrot</name>
    <dbReference type="NCBI Taxonomy" id="79200"/>
    <lineage>
        <taxon>Eukaryota</taxon>
        <taxon>Viridiplantae</taxon>
        <taxon>Streptophyta</taxon>
        <taxon>Embryophyta</taxon>
        <taxon>Tracheophyta</taxon>
        <taxon>Spermatophyta</taxon>
        <taxon>Magnoliopsida</taxon>
        <taxon>eudicotyledons</taxon>
        <taxon>Gunneridae</taxon>
        <taxon>Pentapetalae</taxon>
        <taxon>asterids</taxon>
        <taxon>campanulids</taxon>
        <taxon>Apiales</taxon>
        <taxon>Apiaceae</taxon>
        <taxon>Apioideae</taxon>
        <taxon>Scandiceae</taxon>
        <taxon>Daucinae</taxon>
        <taxon>Daucus</taxon>
        <taxon>Daucus sect. Daucus</taxon>
    </lineage>
</organism>
<feature type="transmembrane region" description="Helical" evidence="5">
    <location>
        <begin position="94"/>
        <end position="112"/>
    </location>
</feature>
<gene>
    <name evidence="7" type="ORF">DCAR_029331</name>
</gene>
<evidence type="ECO:0000256" key="5">
    <source>
        <dbReference type="SAM" id="Phobius"/>
    </source>
</evidence>
<proteinExistence type="predicted"/>
<evidence type="ECO:0000259" key="6">
    <source>
        <dbReference type="PROSITE" id="PS51999"/>
    </source>
</evidence>
<dbReference type="Pfam" id="PF06839">
    <property type="entry name" value="Zn_ribbon_GRF"/>
    <property type="match status" value="1"/>
</dbReference>
<protein>
    <recommendedName>
        <fullName evidence="6">GRF-type domain-containing protein</fullName>
    </recommendedName>
</protein>
<dbReference type="InterPro" id="IPR010666">
    <property type="entry name" value="Znf_GRF"/>
</dbReference>
<dbReference type="OrthoDB" id="2822301at2759"/>
<accession>A0A175YEW7</accession>
<evidence type="ECO:0000256" key="2">
    <source>
        <dbReference type="ARBA" id="ARBA00022771"/>
    </source>
</evidence>
<dbReference type="Gramene" id="KZM81718">
    <property type="protein sequence ID" value="KZM81718"/>
    <property type="gene ID" value="DCAR_029331"/>
</dbReference>
<keyword evidence="5" id="KW-0812">Transmembrane</keyword>
<evidence type="ECO:0000256" key="4">
    <source>
        <dbReference type="PROSITE-ProRule" id="PRU01343"/>
    </source>
</evidence>
<evidence type="ECO:0000256" key="1">
    <source>
        <dbReference type="ARBA" id="ARBA00022723"/>
    </source>
</evidence>
<keyword evidence="3" id="KW-0862">Zinc</keyword>
<feature type="domain" description="GRF-type" evidence="6">
    <location>
        <begin position="15"/>
        <end position="59"/>
    </location>
</feature>
<reference evidence="7" key="1">
    <citation type="journal article" date="2016" name="Nat. Genet.">
        <title>A high-quality carrot genome assembly provides new insights into carotenoid accumulation and asterid genome evolution.</title>
        <authorList>
            <person name="Iorizzo M."/>
            <person name="Ellison S."/>
            <person name="Senalik D."/>
            <person name="Zeng P."/>
            <person name="Satapoomin P."/>
            <person name="Huang J."/>
            <person name="Bowman M."/>
            <person name="Iovene M."/>
            <person name="Sanseverino W."/>
            <person name="Cavagnaro P."/>
            <person name="Yildiz M."/>
            <person name="Macko-Podgorni A."/>
            <person name="Moranska E."/>
            <person name="Grzebelus E."/>
            <person name="Grzebelus D."/>
            <person name="Ashrafi H."/>
            <person name="Zheng Z."/>
            <person name="Cheng S."/>
            <person name="Spooner D."/>
            <person name="Van Deynze A."/>
            <person name="Simon P."/>
        </authorList>
    </citation>
    <scope>NUCLEOTIDE SEQUENCE [LARGE SCALE GENOMIC DNA]</scope>
    <source>
        <tissue evidence="7">Leaf</tissue>
    </source>
</reference>
<dbReference type="EMBL" id="LNRQ01000009">
    <property type="protein sequence ID" value="KZM81718.1"/>
    <property type="molecule type" value="Genomic_DNA"/>
</dbReference>
<evidence type="ECO:0000313" key="7">
    <source>
        <dbReference type="EMBL" id="KZM81718.1"/>
    </source>
</evidence>
<dbReference type="KEGG" id="dcr:108201122"/>
<keyword evidence="5" id="KW-0472">Membrane</keyword>
<dbReference type="PROSITE" id="PS51999">
    <property type="entry name" value="ZF_GRF"/>
    <property type="match status" value="1"/>
</dbReference>
<keyword evidence="1" id="KW-0479">Metal-binding</keyword>
<dbReference type="STRING" id="79200.A0A175YEW7"/>
<keyword evidence="5" id="KW-1133">Transmembrane helix</keyword>
<dbReference type="AlphaFoldDB" id="A0A175YEW7"/>
<evidence type="ECO:0000256" key="3">
    <source>
        <dbReference type="ARBA" id="ARBA00022833"/>
    </source>
</evidence>
<dbReference type="PANTHER" id="PTHR33248">
    <property type="entry name" value="ZINC ION-BINDING PROTEIN"/>
    <property type="match status" value="1"/>
</dbReference>
<keyword evidence="2 4" id="KW-0863">Zinc-finger</keyword>
<comment type="caution">
    <text evidence="7">The sequence shown here is derived from an EMBL/GenBank/DDBJ whole genome shotgun (WGS) entry which is preliminary data.</text>
</comment>
<dbReference type="OMA" id="EIMTSWT"/>